<keyword evidence="2" id="KW-1185">Reference proteome</keyword>
<dbReference type="Gene3D" id="2.60.40.10">
    <property type="entry name" value="Immunoglobulins"/>
    <property type="match status" value="1"/>
</dbReference>
<proteinExistence type="predicted"/>
<gene>
    <name evidence="1" type="ORF">SAMN05421867_104162</name>
</gene>
<dbReference type="InterPro" id="IPR013783">
    <property type="entry name" value="Ig-like_fold"/>
</dbReference>
<reference evidence="1 2" key="1">
    <citation type="submission" date="2016-10" db="EMBL/GenBank/DDBJ databases">
        <authorList>
            <person name="de Groot N.N."/>
        </authorList>
    </citation>
    <scope>NUCLEOTIDE SEQUENCE [LARGE SCALE GENOMIC DNA]</scope>
    <source>
        <strain evidence="1 2">CGMCC 4.6945</strain>
    </source>
</reference>
<accession>A0A1I0X6R9</accession>
<dbReference type="EMBL" id="FOKA01000004">
    <property type="protein sequence ID" value="SFA96544.1"/>
    <property type="molecule type" value="Genomic_DNA"/>
</dbReference>
<dbReference type="STRING" id="988821.SAMN05421867_104162"/>
<evidence type="ECO:0000313" key="2">
    <source>
        <dbReference type="Proteomes" id="UP000199012"/>
    </source>
</evidence>
<sequence length="519" mass="53245">MRSLRILLALVLTAVGAVVVLRPSAPDDRTGVGSAVLASTFPPQYAMGRPRAADGVPMAATVRDSTWDLAVGGPDPWTLSITPPVGRDVEVGRYAGVGTVPTAGRAGARLVVDDQEVPFAGDLDVLAWDVDPAGRLVRWDVVLRTPDTTTVGAFFGQQRAGPAGPQAERADAEEHAAASPVSLAGTHLHWPSTPVGSVPVVAPELVRNVSSAPVALGAATLTGPHRDDWQVTEDGCSGRVLPAGGTCVLLLGFSPTTAGPRTAALTVTAPTGPVTADLAGEAPPGVTTLVVTRDDGLGQGRLHRWVEGGTTALVARRPAPGVVAFSTGSPYRLSPEAGAATLTVGGGRPRLGPSHTGTDLTQRWARVTLDGRGWPLVVGRQTVRRFDVDRAGTVLAADLDVVLHDPAAPHRTLHAQLRFRDRDDLRAPAPPTGLTLVEVGGTRTVTWAPSASGDLAATVARLVPGDGDDAAPTSGLPLAAGRTPSTVLPALPADEQWTVVVFAVDTAGNVSPGSRLPVG</sequence>
<name>A0A1I0X6R9_9CELL</name>
<protein>
    <submittedName>
        <fullName evidence="1">Uncharacterized protein</fullName>
    </submittedName>
</protein>
<evidence type="ECO:0000313" key="1">
    <source>
        <dbReference type="EMBL" id="SFA96544.1"/>
    </source>
</evidence>
<dbReference type="RefSeq" id="WP_090031568.1">
    <property type="nucleotide sequence ID" value="NZ_BONM01000017.1"/>
</dbReference>
<dbReference type="GO" id="GO:0005975">
    <property type="term" value="P:carbohydrate metabolic process"/>
    <property type="evidence" value="ECO:0007669"/>
    <property type="project" value="UniProtKB-ARBA"/>
</dbReference>
<dbReference type="Proteomes" id="UP000199012">
    <property type="component" value="Unassembled WGS sequence"/>
</dbReference>
<dbReference type="OrthoDB" id="5020304at2"/>
<dbReference type="AlphaFoldDB" id="A0A1I0X6R9"/>
<organism evidence="1 2">
    <name type="scientific">Cellulomonas marina</name>
    <dbReference type="NCBI Taxonomy" id="988821"/>
    <lineage>
        <taxon>Bacteria</taxon>
        <taxon>Bacillati</taxon>
        <taxon>Actinomycetota</taxon>
        <taxon>Actinomycetes</taxon>
        <taxon>Micrococcales</taxon>
        <taxon>Cellulomonadaceae</taxon>
        <taxon>Cellulomonas</taxon>
    </lineage>
</organism>